<dbReference type="NCBIfam" id="TIGR01951">
    <property type="entry name" value="nusB"/>
    <property type="match status" value="1"/>
</dbReference>
<dbReference type="Pfam" id="PF01029">
    <property type="entry name" value="NusB"/>
    <property type="match status" value="1"/>
</dbReference>
<name>A0A7D3XQ82_9BACL</name>
<feature type="domain" description="NusB/RsmB/TIM44" evidence="7">
    <location>
        <begin position="6"/>
        <end position="133"/>
    </location>
</feature>
<evidence type="ECO:0000256" key="4">
    <source>
        <dbReference type="ARBA" id="ARBA00023015"/>
    </source>
</evidence>
<dbReference type="GO" id="GO:0006353">
    <property type="term" value="P:DNA-templated transcription termination"/>
    <property type="evidence" value="ECO:0007669"/>
    <property type="project" value="UniProtKB-UniRule"/>
</dbReference>
<sequence length="149" mass="17384">MGRRLMREKTLQTLYQYELNEEARSHLIKGQAETLKKEADEDDQSFFRRLSQGVLQQGTRMDPVIQQYLKKDWMLSRLSLVDRIILRMALYELVFESDIPTGVTLNEAVELTKIFSTEESAKFINGVLGNIVKDLDEIKVRLTMEKREA</sequence>
<dbReference type="KEGG" id="kpul:GXN76_06860"/>
<evidence type="ECO:0000256" key="2">
    <source>
        <dbReference type="ARBA" id="ARBA00022814"/>
    </source>
</evidence>
<protein>
    <recommendedName>
        <fullName evidence="6">Transcription antitermination protein NusB</fullName>
    </recommendedName>
    <alternativeName>
        <fullName evidence="6">Antitermination factor NusB</fullName>
    </alternativeName>
</protein>
<keyword evidence="4 6" id="KW-0805">Transcription regulation</keyword>
<dbReference type="GO" id="GO:0005829">
    <property type="term" value="C:cytosol"/>
    <property type="evidence" value="ECO:0007669"/>
    <property type="project" value="TreeGrafter"/>
</dbReference>
<dbReference type="InterPro" id="IPR006027">
    <property type="entry name" value="NusB_RsmB_TIM44"/>
</dbReference>
<dbReference type="InterPro" id="IPR035926">
    <property type="entry name" value="NusB-like_sf"/>
</dbReference>
<dbReference type="EMBL" id="CP048104">
    <property type="protein sequence ID" value="QKG84222.1"/>
    <property type="molecule type" value="Genomic_DNA"/>
</dbReference>
<dbReference type="Gene3D" id="1.10.940.10">
    <property type="entry name" value="NusB-like"/>
    <property type="match status" value="1"/>
</dbReference>
<dbReference type="PANTHER" id="PTHR11078">
    <property type="entry name" value="N UTILIZATION SUBSTANCE PROTEIN B-RELATED"/>
    <property type="match status" value="1"/>
</dbReference>
<reference evidence="8 9" key="1">
    <citation type="submission" date="2020-01" db="EMBL/GenBank/DDBJ databases">
        <authorList>
            <person name="Gulvik C.A."/>
            <person name="Batra D.G."/>
        </authorList>
    </citation>
    <scope>NUCLEOTIDE SEQUENCE [LARGE SCALE GENOMIC DNA]</scope>
    <source>
        <strain evidence="8 9">W9323</strain>
    </source>
</reference>
<keyword evidence="3 6" id="KW-0694">RNA-binding</keyword>
<accession>A0A7D3XQ82</accession>
<evidence type="ECO:0000313" key="8">
    <source>
        <dbReference type="EMBL" id="QKG84222.1"/>
    </source>
</evidence>
<dbReference type="RefSeq" id="WP_173221714.1">
    <property type="nucleotide sequence ID" value="NZ_CP048104.1"/>
</dbReference>
<evidence type="ECO:0000256" key="6">
    <source>
        <dbReference type="HAMAP-Rule" id="MF_00073"/>
    </source>
</evidence>
<dbReference type="PANTHER" id="PTHR11078:SF3">
    <property type="entry name" value="ANTITERMINATION NUSB DOMAIN-CONTAINING PROTEIN"/>
    <property type="match status" value="1"/>
</dbReference>
<evidence type="ECO:0000256" key="5">
    <source>
        <dbReference type="ARBA" id="ARBA00023163"/>
    </source>
</evidence>
<keyword evidence="2 6" id="KW-0889">Transcription antitermination</keyword>
<organism evidence="8 9">
    <name type="scientific">Kroppenstedtia pulmonis</name>
    <dbReference type="NCBI Taxonomy" id="1380685"/>
    <lineage>
        <taxon>Bacteria</taxon>
        <taxon>Bacillati</taxon>
        <taxon>Bacillota</taxon>
        <taxon>Bacilli</taxon>
        <taxon>Bacillales</taxon>
        <taxon>Thermoactinomycetaceae</taxon>
        <taxon>Kroppenstedtia</taxon>
    </lineage>
</organism>
<dbReference type="InterPro" id="IPR011605">
    <property type="entry name" value="NusB_fam"/>
</dbReference>
<dbReference type="AlphaFoldDB" id="A0A7D3XQ82"/>
<dbReference type="GO" id="GO:0003723">
    <property type="term" value="F:RNA binding"/>
    <property type="evidence" value="ECO:0007669"/>
    <property type="project" value="UniProtKB-UniRule"/>
</dbReference>
<gene>
    <name evidence="6 8" type="primary">nusB</name>
    <name evidence="8" type="ORF">GXN76_06860</name>
</gene>
<dbReference type="Proteomes" id="UP000503088">
    <property type="component" value="Chromosome"/>
</dbReference>
<comment type="function">
    <text evidence="6">Involved in transcription antitermination. Required for transcription of ribosomal RNA (rRNA) genes. Binds specifically to the boxA antiterminator sequence of the ribosomal RNA (rrn) operons.</text>
</comment>
<evidence type="ECO:0000256" key="3">
    <source>
        <dbReference type="ARBA" id="ARBA00022884"/>
    </source>
</evidence>
<dbReference type="GO" id="GO:0031564">
    <property type="term" value="P:transcription antitermination"/>
    <property type="evidence" value="ECO:0007669"/>
    <property type="project" value="UniProtKB-KW"/>
</dbReference>
<keyword evidence="5 6" id="KW-0804">Transcription</keyword>
<evidence type="ECO:0000256" key="1">
    <source>
        <dbReference type="ARBA" id="ARBA00005952"/>
    </source>
</evidence>
<keyword evidence="9" id="KW-1185">Reference proteome</keyword>
<evidence type="ECO:0000313" key="9">
    <source>
        <dbReference type="Proteomes" id="UP000503088"/>
    </source>
</evidence>
<comment type="similarity">
    <text evidence="1 6">Belongs to the NusB family.</text>
</comment>
<evidence type="ECO:0000259" key="7">
    <source>
        <dbReference type="Pfam" id="PF01029"/>
    </source>
</evidence>
<proteinExistence type="inferred from homology"/>
<dbReference type="HAMAP" id="MF_00073">
    <property type="entry name" value="NusB"/>
    <property type="match status" value="1"/>
</dbReference>
<dbReference type="SUPFAM" id="SSF48013">
    <property type="entry name" value="NusB-like"/>
    <property type="match status" value="1"/>
</dbReference>